<dbReference type="Proteomes" id="UP000704712">
    <property type="component" value="Unassembled WGS sequence"/>
</dbReference>
<feature type="coiled-coil region" evidence="1">
    <location>
        <begin position="96"/>
        <end position="123"/>
    </location>
</feature>
<evidence type="ECO:0000313" key="3">
    <source>
        <dbReference type="EMBL" id="KAF4147037.1"/>
    </source>
</evidence>
<comment type="caution">
    <text evidence="3">The sequence shown here is derived from an EMBL/GenBank/DDBJ whole genome shotgun (WGS) entry which is preliminary data.</text>
</comment>
<dbReference type="EMBL" id="JAACNO010000518">
    <property type="protein sequence ID" value="KAF4147037.1"/>
    <property type="molecule type" value="Genomic_DNA"/>
</dbReference>
<feature type="region of interest" description="Disordered" evidence="2">
    <location>
        <begin position="24"/>
        <end position="47"/>
    </location>
</feature>
<evidence type="ECO:0000313" key="4">
    <source>
        <dbReference type="Proteomes" id="UP000704712"/>
    </source>
</evidence>
<sequence>MTTPETSFLVEIDQFLASCDVLTPISASDGGDNDNNTNTSSKRTNLQTSGRLVRIAPRLGRPRGKTLTIQDGDDAVIDMTRELEKVKDRNKRRHYREQRHNERASLQREIEQLTGKLKRSQRHDSLFTSVWKTLSEHQLAARMAAEDEQRRLRKAIDIQSALLQEFHELMNQRVTNSYNTPSAGSYNNKRVCGELDDDAIFSACLDELNGVYAETDAILRMRGLDATAANWDDPKDTWTRDLDRGCFEYEGKITQPFAYRDYCQIRWHAPPLPHRQECRQHYQLLNDSRNTMASKFRITTRLSSGEYASVMQRMVILRHEKEERLALVWLLFTEGEGSLSGIHAQETGWTVATPTTSEDKTGTVMTTCVKNVPMYLGDIAARKLEVKEFEDKLFNWGSENHIEVINGLKSLTLTKILFRKS</sequence>
<gene>
    <name evidence="3" type="ORF">GN958_ATG03757</name>
</gene>
<evidence type="ECO:0000256" key="2">
    <source>
        <dbReference type="SAM" id="MobiDB-lite"/>
    </source>
</evidence>
<evidence type="ECO:0008006" key="5">
    <source>
        <dbReference type="Google" id="ProtNLM"/>
    </source>
</evidence>
<organism evidence="3 4">
    <name type="scientific">Phytophthora infestans</name>
    <name type="common">Potato late blight agent</name>
    <name type="synonym">Botrytis infestans</name>
    <dbReference type="NCBI Taxonomy" id="4787"/>
    <lineage>
        <taxon>Eukaryota</taxon>
        <taxon>Sar</taxon>
        <taxon>Stramenopiles</taxon>
        <taxon>Oomycota</taxon>
        <taxon>Peronosporomycetes</taxon>
        <taxon>Peronosporales</taxon>
        <taxon>Peronosporaceae</taxon>
        <taxon>Phytophthora</taxon>
    </lineage>
</organism>
<dbReference type="AlphaFoldDB" id="A0A8S9V4J5"/>
<evidence type="ECO:0000256" key="1">
    <source>
        <dbReference type="SAM" id="Coils"/>
    </source>
</evidence>
<protein>
    <recommendedName>
        <fullName evidence="5">M96 mating-specific protein family</fullName>
    </recommendedName>
</protein>
<proteinExistence type="predicted"/>
<name>A0A8S9V4J5_PHYIN</name>
<reference evidence="3" key="1">
    <citation type="submission" date="2020-03" db="EMBL/GenBank/DDBJ databases">
        <title>Hybrid Assembly of Korean Phytophthora infestans isolates.</title>
        <authorList>
            <person name="Prokchorchik M."/>
            <person name="Lee Y."/>
            <person name="Seo J."/>
            <person name="Cho J.-H."/>
            <person name="Park Y.-E."/>
            <person name="Jang D.-C."/>
            <person name="Im J.-S."/>
            <person name="Choi J.-G."/>
            <person name="Park H.-J."/>
            <person name="Lee G.-B."/>
            <person name="Lee Y.-G."/>
            <person name="Hong S.-Y."/>
            <person name="Cho K."/>
            <person name="Sohn K.H."/>
        </authorList>
    </citation>
    <scope>NUCLEOTIDE SEQUENCE</scope>
    <source>
        <strain evidence="3">KR_2_A2</strain>
    </source>
</reference>
<feature type="compositionally biased region" description="Low complexity" evidence="2">
    <location>
        <begin position="28"/>
        <end position="41"/>
    </location>
</feature>
<keyword evidence="1" id="KW-0175">Coiled coil</keyword>
<accession>A0A8S9V4J5</accession>